<dbReference type="Proteomes" id="UP001139308">
    <property type="component" value="Unassembled WGS sequence"/>
</dbReference>
<name>A0A9X1RS67_9BURK</name>
<gene>
    <name evidence="1" type="ORF">L5014_23805</name>
</gene>
<dbReference type="AlphaFoldDB" id="A0A9X1RS67"/>
<dbReference type="Gene3D" id="3.40.50.150">
    <property type="entry name" value="Vaccinia Virus protein VP39"/>
    <property type="match status" value="1"/>
</dbReference>
<proteinExistence type="predicted"/>
<protein>
    <submittedName>
        <fullName evidence="1">Uncharacterized protein</fullName>
    </submittedName>
</protein>
<evidence type="ECO:0000313" key="1">
    <source>
        <dbReference type="EMBL" id="MCG5076363.1"/>
    </source>
</evidence>
<dbReference type="EMBL" id="JAKLJA010000023">
    <property type="protein sequence ID" value="MCG5076363.1"/>
    <property type="molecule type" value="Genomic_DNA"/>
</dbReference>
<organism evidence="1 2">
    <name type="scientific">Paraburkholderia tagetis</name>
    <dbReference type="NCBI Taxonomy" id="2913261"/>
    <lineage>
        <taxon>Bacteria</taxon>
        <taxon>Pseudomonadati</taxon>
        <taxon>Pseudomonadota</taxon>
        <taxon>Betaproteobacteria</taxon>
        <taxon>Burkholderiales</taxon>
        <taxon>Burkholderiaceae</taxon>
        <taxon>Paraburkholderia</taxon>
    </lineage>
</organism>
<dbReference type="InterPro" id="IPR029063">
    <property type="entry name" value="SAM-dependent_MTases_sf"/>
</dbReference>
<accession>A0A9X1RS67</accession>
<sequence>MDVAVLNPPFSMGQAKGVDIELDGRTIRGSLAMAHVIATIHHSRPKQIVAVLPESTMFADMDRQGRAELHSLYDVDVVSQFKSSTFRGARANSLLVAMTKRSRQRSRKPADQTKGSVVEGTIVRGGLACFEAVLARGGLPFIHSTDIKDLVRGAPISSLRKVRPFTRGIVAGHVILLPRVGIPKKENISAWYVDTDVQLSDCVLALQYPGATEARARAETIQRDYEALAGLYRGTGARYVTVERLKDWLSATRQTDGS</sequence>
<comment type="caution">
    <text evidence="1">The sequence shown here is derived from an EMBL/GenBank/DDBJ whole genome shotgun (WGS) entry which is preliminary data.</text>
</comment>
<keyword evidence="2" id="KW-1185">Reference proteome</keyword>
<evidence type="ECO:0000313" key="2">
    <source>
        <dbReference type="Proteomes" id="UP001139308"/>
    </source>
</evidence>
<reference evidence="1" key="1">
    <citation type="submission" date="2022-01" db="EMBL/GenBank/DDBJ databases">
        <title>Genome sequence and assembly of Parabukholderia sp. RG36.</title>
        <authorList>
            <person name="Chhetri G."/>
        </authorList>
    </citation>
    <scope>NUCLEOTIDE SEQUENCE</scope>
    <source>
        <strain evidence="1">RG36</strain>
    </source>
</reference>